<evidence type="ECO:0000313" key="1">
    <source>
        <dbReference type="EMBL" id="OAI20076.1"/>
    </source>
</evidence>
<dbReference type="EMBL" id="LUUI01000055">
    <property type="protein sequence ID" value="OAI20076.1"/>
    <property type="molecule type" value="Genomic_DNA"/>
</dbReference>
<dbReference type="Proteomes" id="UP000078476">
    <property type="component" value="Unassembled WGS sequence"/>
</dbReference>
<reference evidence="1 2" key="1">
    <citation type="submission" date="2016-03" db="EMBL/GenBank/DDBJ databases">
        <authorList>
            <person name="Ploux O."/>
        </authorList>
    </citation>
    <scope>NUCLEOTIDE SEQUENCE [LARGE SCALE GENOMIC DNA]</scope>
    <source>
        <strain evidence="1 2">R-45370</strain>
    </source>
</reference>
<evidence type="ECO:0000313" key="2">
    <source>
        <dbReference type="Proteomes" id="UP000078476"/>
    </source>
</evidence>
<gene>
    <name evidence="1" type="ORF">A1359_03435</name>
</gene>
<comment type="caution">
    <text evidence="1">The sequence shown here is derived from an EMBL/GenBank/DDBJ whole genome shotgun (WGS) entry which is preliminary data.</text>
</comment>
<organism evidence="1 2">
    <name type="scientific">Methylomonas lenta</name>
    <dbReference type="NCBI Taxonomy" id="980561"/>
    <lineage>
        <taxon>Bacteria</taxon>
        <taxon>Pseudomonadati</taxon>
        <taxon>Pseudomonadota</taxon>
        <taxon>Gammaproteobacteria</taxon>
        <taxon>Methylococcales</taxon>
        <taxon>Methylococcaceae</taxon>
        <taxon>Methylomonas</taxon>
    </lineage>
</organism>
<name>A0A177NPS5_9GAMM</name>
<dbReference type="AlphaFoldDB" id="A0A177NPS5"/>
<proteinExistence type="predicted"/>
<keyword evidence="2" id="KW-1185">Reference proteome</keyword>
<protein>
    <submittedName>
        <fullName evidence="1">Uncharacterized protein</fullName>
    </submittedName>
</protein>
<accession>A0A177NPS5</accession>
<sequence>MEQLPNPEPRQTSIHHQRDINKAIDALGIDCIGVHRPSFTAYISKKYQLIFRRHIERISESIMNQNIQTKEVGNSSRSKFIKRFWIILRMQDKQRSKAAYSALRPFVT</sequence>